<name>A0A1Y6BK73_9BACT</name>
<dbReference type="STRING" id="1513793.SAMN06296036_1064"/>
<evidence type="ECO:0000313" key="2">
    <source>
        <dbReference type="Proteomes" id="UP000192907"/>
    </source>
</evidence>
<proteinExistence type="predicted"/>
<dbReference type="EMBL" id="FWZT01000006">
    <property type="protein sequence ID" value="SMF15910.1"/>
    <property type="molecule type" value="Genomic_DNA"/>
</dbReference>
<sequence>MAKNRKSRTWSSAEIREQKLAVKSEIEEASKDVSPDERFQFILERLQNFGDSVRGNDILKAFIFGMSALNHHLKYGNLSPSEVNGLFQLAENHLKVSGLKPQASKNAYLYGELYLLMSQIHLLEGSPWESLWEQQYALLASGSSYPEGKGLFYLSLGIRALKFGNAQSAIAAFATAEKEGVSGNTLFKVRLGLARAHRLSHDMQSAQKVIESTRSLSNIPDSFLRELVWEEACCQILAGSDLQALVDLVMKKRSHFLPSYIFECFFWALSSSSTKWMQTLPKIRPLSRRKGIDIDRTNLFYRFAFEFERAYDSEVPFLVRLRKVCAILKKVKQLRNIDKEMLVWMAACRWFTRRNQKFLAHSAFFEYKSLSLRLSGGRVGDTLSLAEDLLSKSWDLDA</sequence>
<reference evidence="2" key="1">
    <citation type="submission" date="2017-04" db="EMBL/GenBank/DDBJ databases">
        <authorList>
            <person name="Varghese N."/>
            <person name="Submissions S."/>
        </authorList>
    </citation>
    <scope>NUCLEOTIDE SEQUENCE [LARGE SCALE GENOMIC DNA]</scope>
    <source>
        <strain evidence="2">RKEM611</strain>
    </source>
</reference>
<accession>A0A1Y6BK73</accession>
<organism evidence="1 2">
    <name type="scientific">Pseudobacteriovorax antillogorgiicola</name>
    <dbReference type="NCBI Taxonomy" id="1513793"/>
    <lineage>
        <taxon>Bacteria</taxon>
        <taxon>Pseudomonadati</taxon>
        <taxon>Bdellovibrionota</taxon>
        <taxon>Oligoflexia</taxon>
        <taxon>Oligoflexales</taxon>
        <taxon>Pseudobacteriovoracaceae</taxon>
        <taxon>Pseudobacteriovorax</taxon>
    </lineage>
</organism>
<gene>
    <name evidence="1" type="ORF">SAMN06296036_1064</name>
</gene>
<dbReference type="OrthoDB" id="5312577at2"/>
<evidence type="ECO:0000313" key="1">
    <source>
        <dbReference type="EMBL" id="SMF15910.1"/>
    </source>
</evidence>
<dbReference type="AlphaFoldDB" id="A0A1Y6BK73"/>
<keyword evidence="2" id="KW-1185">Reference proteome</keyword>
<dbReference type="RefSeq" id="WP_132318136.1">
    <property type="nucleotide sequence ID" value="NZ_FWZT01000006.1"/>
</dbReference>
<dbReference type="Proteomes" id="UP000192907">
    <property type="component" value="Unassembled WGS sequence"/>
</dbReference>
<protein>
    <submittedName>
        <fullName evidence="1">Uncharacterized protein</fullName>
    </submittedName>
</protein>